<dbReference type="Proteomes" id="UP000028501">
    <property type="component" value="Chromosome"/>
</dbReference>
<evidence type="ECO:0000313" key="2">
    <source>
        <dbReference type="Proteomes" id="UP000028501"/>
    </source>
</evidence>
<reference evidence="1 2" key="1">
    <citation type="submission" date="2013-07" db="EMBL/GenBank/DDBJ databases">
        <title>Genome of Archaeoglobus fulgidus.</title>
        <authorList>
            <person name="Fiebig A."/>
            <person name="Birkeland N.-K."/>
        </authorList>
    </citation>
    <scope>NUCLEOTIDE SEQUENCE [LARGE SCALE GENOMIC DNA]</scope>
    <source>
        <strain evidence="1 2">DSM 8774</strain>
    </source>
</reference>
<dbReference type="InterPro" id="IPR050114">
    <property type="entry name" value="UPF0173_UPF0282_UlaG_hydrolase"/>
</dbReference>
<dbReference type="PANTHER" id="PTHR43546:SF8">
    <property type="entry name" value="METALLO-BETA-LACTAMASE DOMAIN-CONTAINING PROTEIN"/>
    <property type="match status" value="1"/>
</dbReference>
<dbReference type="Gene3D" id="3.60.15.10">
    <property type="entry name" value="Ribonuclease Z/Hydroxyacylglutathione hydrolase-like"/>
    <property type="match status" value="1"/>
</dbReference>
<dbReference type="HOGENOM" id="CLU_070010_0_1_2"/>
<name>A0A075WFI6_ARCFL</name>
<accession>A0A075WFI6</accession>
<gene>
    <name evidence="1" type="ORF">AFULGI_00024230</name>
</gene>
<protein>
    <submittedName>
        <fullName evidence="1">Putative Zn-dependent hydrolase of the beta-lactamase fold protein</fullName>
    </submittedName>
</protein>
<dbReference type="AlphaFoldDB" id="A0A075WFI6"/>
<dbReference type="SUPFAM" id="SSF56281">
    <property type="entry name" value="Metallo-hydrolase/oxidoreductase"/>
    <property type="match status" value="1"/>
</dbReference>
<sequence length="208" mass="23163">MAESSFVYNGVEITWLKHAGFRIKGSRVVYIDPYDIPEELEKADVILVTHDHFDHMDVKSIRKLSKDDTVVVHPSGCIIEGFESCEVGVGTEAEVKGVKIKAVPAYNVDKPFHKENCVGYIVGIDGVKIYHAGDTDRIPEMKEIEVDIALLPVGGTYTMNLQEAIEAAKDIRAKYYIPMHFGAIPQTSADPEEFKRKVKGAVILKPLF</sequence>
<keyword evidence="1" id="KW-0378">Hydrolase</keyword>
<dbReference type="InterPro" id="IPR036866">
    <property type="entry name" value="RibonucZ/Hydroxyglut_hydro"/>
</dbReference>
<dbReference type="EMBL" id="CP006577">
    <property type="protein sequence ID" value="AIG99140.1"/>
    <property type="molecule type" value="Genomic_DNA"/>
</dbReference>
<dbReference type="GeneID" id="24795900"/>
<organism evidence="1 2">
    <name type="scientific">Archaeoglobus fulgidus DSM 8774</name>
    <dbReference type="NCBI Taxonomy" id="1344584"/>
    <lineage>
        <taxon>Archaea</taxon>
        <taxon>Methanobacteriati</taxon>
        <taxon>Methanobacteriota</taxon>
        <taxon>Archaeoglobi</taxon>
        <taxon>Archaeoglobales</taxon>
        <taxon>Archaeoglobaceae</taxon>
        <taxon>Archaeoglobus</taxon>
    </lineage>
</organism>
<proteinExistence type="predicted"/>
<dbReference type="GO" id="GO:0016787">
    <property type="term" value="F:hydrolase activity"/>
    <property type="evidence" value="ECO:0007669"/>
    <property type="project" value="UniProtKB-KW"/>
</dbReference>
<dbReference type="KEGG" id="afg:AFULGI_00024230"/>
<dbReference type="Pfam" id="PF13483">
    <property type="entry name" value="Lactamase_B_3"/>
    <property type="match status" value="1"/>
</dbReference>
<dbReference type="PANTHER" id="PTHR43546">
    <property type="entry name" value="UPF0173 METAL-DEPENDENT HYDROLASE MJ1163-RELATED"/>
    <property type="match status" value="1"/>
</dbReference>
<evidence type="ECO:0000313" key="1">
    <source>
        <dbReference type="EMBL" id="AIG99140.1"/>
    </source>
</evidence>
<dbReference type="RefSeq" id="WP_010879642.1">
    <property type="nucleotide sequence ID" value="NZ_CP006577.1"/>
</dbReference>